<reference evidence="3" key="1">
    <citation type="submission" date="2022-08" db="UniProtKB">
        <authorList>
            <consortium name="EnsemblMetazoa"/>
        </authorList>
    </citation>
    <scope>IDENTIFICATION</scope>
    <source>
        <strain evidence="3">05x7-T-G4-1.051#20</strain>
    </source>
</reference>
<proteinExistence type="inferred from homology"/>
<comment type="cofactor">
    <cofactor evidence="1">
        <name>Mg(2+)</name>
        <dbReference type="ChEBI" id="CHEBI:18420"/>
    </cofactor>
</comment>
<dbReference type="SUPFAM" id="SSF52540">
    <property type="entry name" value="P-loop containing nucleoside triphosphate hydrolases"/>
    <property type="match status" value="2"/>
</dbReference>
<dbReference type="Pfam" id="PF05970">
    <property type="entry name" value="PIF1"/>
    <property type="match status" value="1"/>
</dbReference>
<feature type="domain" description="AAA+ ATPase" evidence="2">
    <location>
        <begin position="15"/>
        <end position="155"/>
    </location>
</feature>
<dbReference type="GO" id="GO:0006281">
    <property type="term" value="P:DNA repair"/>
    <property type="evidence" value="ECO:0007669"/>
    <property type="project" value="UniProtKB-KW"/>
</dbReference>
<dbReference type="GO" id="GO:0000723">
    <property type="term" value="P:telomere maintenance"/>
    <property type="evidence" value="ECO:0007669"/>
    <property type="project" value="InterPro"/>
</dbReference>
<name>A0A8W8M2Y4_MAGGI</name>
<dbReference type="GO" id="GO:0043139">
    <property type="term" value="F:5'-3' DNA helicase activity"/>
    <property type="evidence" value="ECO:0007669"/>
    <property type="project" value="UniProtKB-EC"/>
</dbReference>
<dbReference type="SMART" id="SM00382">
    <property type="entry name" value="AAA"/>
    <property type="match status" value="1"/>
</dbReference>
<dbReference type="Pfam" id="PF21530">
    <property type="entry name" value="Pif1_2B_dom"/>
    <property type="match status" value="1"/>
</dbReference>
<evidence type="ECO:0000259" key="2">
    <source>
        <dbReference type="SMART" id="SM00382"/>
    </source>
</evidence>
<dbReference type="PANTHER" id="PTHR47642:SF7">
    <property type="entry name" value="ATP-DEPENDENT DNA HELICASE PIF1"/>
    <property type="match status" value="1"/>
</dbReference>
<evidence type="ECO:0000313" key="4">
    <source>
        <dbReference type="Proteomes" id="UP000005408"/>
    </source>
</evidence>
<keyword evidence="1" id="KW-0233">DNA recombination</keyword>
<dbReference type="GO" id="GO:0005524">
    <property type="term" value="F:ATP binding"/>
    <property type="evidence" value="ECO:0007669"/>
    <property type="project" value="UniProtKB-KW"/>
</dbReference>
<keyword evidence="4" id="KW-1185">Reference proteome</keyword>
<keyword evidence="1" id="KW-0227">DNA damage</keyword>
<evidence type="ECO:0000256" key="1">
    <source>
        <dbReference type="RuleBase" id="RU363044"/>
    </source>
</evidence>
<dbReference type="InterPro" id="IPR049163">
    <property type="entry name" value="Pif1-like_2B_dom"/>
</dbReference>
<dbReference type="InterPro" id="IPR027417">
    <property type="entry name" value="P-loop_NTPase"/>
</dbReference>
<keyword evidence="1" id="KW-0547">Nucleotide-binding</keyword>
<dbReference type="EC" id="5.6.2.3" evidence="1"/>
<dbReference type="EnsemblMetazoa" id="G30729.1">
    <property type="protein sequence ID" value="G30729.1:cds"/>
    <property type="gene ID" value="G30729"/>
</dbReference>
<protein>
    <recommendedName>
        <fullName evidence="1">ATP-dependent DNA helicase</fullName>
        <ecNumber evidence="1">5.6.2.3</ecNumber>
    </recommendedName>
</protein>
<comment type="catalytic activity">
    <reaction evidence="1">
        <text>ATP + H2O = ADP + phosphate + H(+)</text>
        <dbReference type="Rhea" id="RHEA:13065"/>
        <dbReference type="ChEBI" id="CHEBI:15377"/>
        <dbReference type="ChEBI" id="CHEBI:15378"/>
        <dbReference type="ChEBI" id="CHEBI:30616"/>
        <dbReference type="ChEBI" id="CHEBI:43474"/>
        <dbReference type="ChEBI" id="CHEBI:456216"/>
        <dbReference type="EC" id="5.6.2.3"/>
    </reaction>
</comment>
<dbReference type="InterPro" id="IPR010285">
    <property type="entry name" value="DNA_helicase_pif1-like_DEAD"/>
</dbReference>
<evidence type="ECO:0000313" key="3">
    <source>
        <dbReference type="EnsemblMetazoa" id="G30729.1:cds"/>
    </source>
</evidence>
<dbReference type="GO" id="GO:0016787">
    <property type="term" value="F:hydrolase activity"/>
    <property type="evidence" value="ECO:0007669"/>
    <property type="project" value="UniProtKB-KW"/>
</dbReference>
<keyword evidence="1" id="KW-0378">Hydrolase</keyword>
<sequence length="905" mass="102544">MLNYEQSQALEFIKSGHSCVVLGQAGTGKSYLTKETLKKLNNKNVSVTASTGLAARQFTGATTIHHWAGLMDGRFENQHLLRIIREETRNRIKTCNVLIIDEISMISRKVFEQLEFICRSVKDPSLYFGGLQVVCVGDFFQLPPVPNDIYRDPGDHAFASDTWRKTVPHIITLKTVIRQSDKDLILAINELERGVPSHQTNQLMLALERPLSRNNPCVLFGTNFEVDCFNMTELHKMQGESTSYVAEEEGEQKYLRKMNANKVLLLKEGAPVMLIRNLSDTLVNGLLGTVFKLEDDGPTVKFEDKIIKLSKVTFSVYDPSQCITVAERKQYPICLAFAMTVHKSQGLTLPCVIVDCKNIFQAGQIGVAVGRSTDREGLCIKNYDPKCSKQHPQAVNDYCASSGAPALEDLSCCRKVFEDDIFEEEFFPTCDIYVAENSDESDFDEDDIKMMEELERVESTSTNTSDGQGHQQDTRRLLNEMRAPYPLSDKQKGLNADIDYIEGKFHLFVDFVEILSQKIELMKNEHCSTSQTVRNWNSFYSSYHTFMQSPEYNALCKSLFQSRNVNYLLCGSIATAVRKNIITSQTPKESDQLKTSCDICISDFAHGKIRYVGGRAVAKVKYHNTNLVRNDLRNFGQIYNQQAKVKVSLLQTTIVSQADVECSKYSRSIIDVKRKQNLSCGLTNISDNTFEFFLELEKIRIPLYSEDQLRIHGQNMLQHIHSTVLKNEKLFSLWTSLFSKLQTSMFTLDSDSDDCSLIVSDMIDGASAIVCLFEDIVQSYLRVTDSEYRKKLLEDIGQKKSMELRKKVLTKGKAQTSTTNTDISIDALLKTTCSNREAYHLKLKAALLENSGILNTFKKKELLILGKFYNTKLKQSDKKEVQCDILRNAILKSEKMPNPDVELSL</sequence>
<keyword evidence="1" id="KW-0347">Helicase</keyword>
<dbReference type="PANTHER" id="PTHR47642">
    <property type="entry name" value="ATP-DEPENDENT DNA HELICASE"/>
    <property type="match status" value="1"/>
</dbReference>
<dbReference type="Gene3D" id="3.40.50.300">
    <property type="entry name" value="P-loop containing nucleotide triphosphate hydrolases"/>
    <property type="match status" value="1"/>
</dbReference>
<keyword evidence="1" id="KW-0067">ATP-binding</keyword>
<keyword evidence="1" id="KW-0234">DNA repair</keyword>
<organism evidence="3 4">
    <name type="scientific">Magallana gigas</name>
    <name type="common">Pacific oyster</name>
    <name type="synonym">Crassostrea gigas</name>
    <dbReference type="NCBI Taxonomy" id="29159"/>
    <lineage>
        <taxon>Eukaryota</taxon>
        <taxon>Metazoa</taxon>
        <taxon>Spiralia</taxon>
        <taxon>Lophotrochozoa</taxon>
        <taxon>Mollusca</taxon>
        <taxon>Bivalvia</taxon>
        <taxon>Autobranchia</taxon>
        <taxon>Pteriomorphia</taxon>
        <taxon>Ostreida</taxon>
        <taxon>Ostreoidea</taxon>
        <taxon>Ostreidae</taxon>
        <taxon>Magallana</taxon>
    </lineage>
</organism>
<dbReference type="AlphaFoldDB" id="A0A8W8M2Y4"/>
<dbReference type="Proteomes" id="UP000005408">
    <property type="component" value="Unassembled WGS sequence"/>
</dbReference>
<dbReference type="CDD" id="cd18809">
    <property type="entry name" value="SF1_C_RecD"/>
    <property type="match status" value="1"/>
</dbReference>
<accession>A0A8W8M2Y4</accession>
<dbReference type="GO" id="GO:0006310">
    <property type="term" value="P:DNA recombination"/>
    <property type="evidence" value="ECO:0007669"/>
    <property type="project" value="UniProtKB-KW"/>
</dbReference>
<dbReference type="InterPro" id="IPR051055">
    <property type="entry name" value="PIF1_helicase"/>
</dbReference>
<dbReference type="InterPro" id="IPR003593">
    <property type="entry name" value="AAA+_ATPase"/>
</dbReference>
<comment type="similarity">
    <text evidence="1">Belongs to the helicase family.</text>
</comment>